<reference evidence="5" key="1">
    <citation type="submission" date="2021-03" db="EMBL/GenBank/DDBJ databases">
        <title>Revisited historic fungal species revealed as producer of novel bioactive compounds through whole genome sequencing and comparative genomics.</title>
        <authorList>
            <person name="Vignolle G.A."/>
            <person name="Hochenegger N."/>
            <person name="Mach R.L."/>
            <person name="Mach-Aigner A.R."/>
            <person name="Javad Rahimi M."/>
            <person name="Salim K.A."/>
            <person name="Chan C.M."/>
            <person name="Lim L.B.L."/>
            <person name="Cai F."/>
            <person name="Druzhinina I.S."/>
            <person name="U'Ren J.M."/>
            <person name="Derntl C."/>
        </authorList>
    </citation>
    <scope>NUCLEOTIDE SEQUENCE</scope>
    <source>
        <strain evidence="5">TUCIM 5799</strain>
    </source>
</reference>
<dbReference type="CDD" id="cd11307">
    <property type="entry name" value="M35_Asp_f2_like"/>
    <property type="match status" value="1"/>
</dbReference>
<evidence type="ECO:0000313" key="5">
    <source>
        <dbReference type="EMBL" id="KAI1860572.1"/>
    </source>
</evidence>
<dbReference type="GO" id="GO:0005576">
    <property type="term" value="C:extracellular region"/>
    <property type="evidence" value="ECO:0007669"/>
    <property type="project" value="TreeGrafter"/>
</dbReference>
<organism evidence="5 6">
    <name type="scientific">Neoarthrinium moseri</name>
    <dbReference type="NCBI Taxonomy" id="1658444"/>
    <lineage>
        <taxon>Eukaryota</taxon>
        <taxon>Fungi</taxon>
        <taxon>Dikarya</taxon>
        <taxon>Ascomycota</taxon>
        <taxon>Pezizomycotina</taxon>
        <taxon>Sordariomycetes</taxon>
        <taxon>Xylariomycetidae</taxon>
        <taxon>Amphisphaeriales</taxon>
        <taxon>Apiosporaceae</taxon>
        <taxon>Neoarthrinium</taxon>
    </lineage>
</organism>
<dbReference type="GO" id="GO:0008270">
    <property type="term" value="F:zinc ion binding"/>
    <property type="evidence" value="ECO:0007669"/>
    <property type="project" value="TreeGrafter"/>
</dbReference>
<dbReference type="PANTHER" id="PTHR39399:SF1">
    <property type="entry name" value="PROTEIN ZPS1"/>
    <property type="match status" value="1"/>
</dbReference>
<dbReference type="InterPro" id="IPR029482">
    <property type="entry name" value="HRXXH"/>
</dbReference>
<keyword evidence="6" id="KW-1185">Reference proteome</keyword>
<evidence type="ECO:0000259" key="4">
    <source>
        <dbReference type="Pfam" id="PF13933"/>
    </source>
</evidence>
<dbReference type="EMBL" id="JAFIMR010000031">
    <property type="protein sequence ID" value="KAI1860572.1"/>
    <property type="molecule type" value="Genomic_DNA"/>
</dbReference>
<evidence type="ECO:0000313" key="6">
    <source>
        <dbReference type="Proteomes" id="UP000829685"/>
    </source>
</evidence>
<feature type="chain" id="PRO_5040355159" evidence="2">
    <location>
        <begin position="18"/>
        <end position="964"/>
    </location>
</feature>
<dbReference type="Proteomes" id="UP000829685">
    <property type="component" value="Unassembled WGS sequence"/>
</dbReference>
<dbReference type="SUPFAM" id="SSF55486">
    <property type="entry name" value="Metalloproteases ('zincins'), catalytic domain"/>
    <property type="match status" value="1"/>
</dbReference>
<dbReference type="InterPro" id="IPR010730">
    <property type="entry name" value="HET"/>
</dbReference>
<dbReference type="AlphaFoldDB" id="A0A9P9WFM2"/>
<dbReference type="InterPro" id="IPR039124">
    <property type="entry name" value="PRA1-like"/>
</dbReference>
<evidence type="ECO:0000256" key="2">
    <source>
        <dbReference type="SAM" id="SignalP"/>
    </source>
</evidence>
<feature type="domain" description="Putative peptidase" evidence="4">
    <location>
        <begin position="28"/>
        <end position="254"/>
    </location>
</feature>
<protein>
    <submittedName>
        <fullName evidence="5">Uncharacterized protein</fullName>
    </submittedName>
</protein>
<dbReference type="GO" id="GO:0009277">
    <property type="term" value="C:fungal-type cell wall"/>
    <property type="evidence" value="ECO:0007669"/>
    <property type="project" value="TreeGrafter"/>
</dbReference>
<keyword evidence="2" id="KW-0732">Signal</keyword>
<name>A0A9P9WFM2_9PEZI</name>
<feature type="domain" description="Heterokaryon incompatibility" evidence="3">
    <location>
        <begin position="486"/>
        <end position="640"/>
    </location>
</feature>
<dbReference type="InterPro" id="IPR024079">
    <property type="entry name" value="MetalloPept_cat_dom_sf"/>
</dbReference>
<dbReference type="GO" id="GO:0009986">
    <property type="term" value="C:cell surface"/>
    <property type="evidence" value="ECO:0007669"/>
    <property type="project" value="TreeGrafter"/>
</dbReference>
<evidence type="ECO:0000256" key="1">
    <source>
        <dbReference type="SAM" id="MobiDB-lite"/>
    </source>
</evidence>
<comment type="caution">
    <text evidence="5">The sequence shown here is derived from an EMBL/GenBank/DDBJ whole genome shotgun (WGS) entry which is preliminary data.</text>
</comment>
<dbReference type="Pfam" id="PF06985">
    <property type="entry name" value="HET"/>
    <property type="match status" value="1"/>
</dbReference>
<sequence length="964" mass="109231">MRLSIASSILTLALVDAATAGLQKRQAPVTVTETVTSLASSPTAWTWNAGASTTWPIHESCNATERALLKRGLDEAVVLAAHARDHVLRHGNSSEFYQKYFGNASTGEVIGWFEKIVHGDRGVYKFRCDNPDGNCNLPEWGGHWRGENGTEETVICPLSYETRKPLEGVCGYGYTVAEGSLNFYFASDLIHRLFHMPSVGEEVVEHYADDYEECVQLAIDNPAQAVRNTHTLQYFALDVYAFDIALPNDGCTGKAPAHDHSEDSSTTTIPSTATATTTAGTECHTHSDGTEHSMICNVCKDGLEGMWDPSRSKRLALRNLMDNEYDVDSDNKHNEDSMGLHHAGTSDLARHGISEYVYGHHEDRASFLDSIRGGCAMCNRFWPLEGGENPKLRNLGYFSVFYVMLDQKRTVDELTMFVEVGDTSGGFEFVPLDGKTLITHNPCLTTNVGPNNDNMNFDFGPSNHDSKAWSIIETWMRAECPSTLQYVALSHRWGTTDIKRLLQLLQSTVEHLSREQPVGNLPKTFREAVDIAQHFGVDYIWIDRLCIFQDSPEDWQREASTMQDVYRNALFSISALGAKDDEDGCFFERDPKKAAPTILRLKLTEDDEEKAFRFGLEKGWSWRLSFENEPLVQRSWVVQERLLAPRTLHFGSKQLFWECREASCCEMHPQGVYCFQYEDDIEDDRTQKADRNPDHPFLWKQLLDAPDRMHAGDQYEQLFTDWNSITNYYASRQLTVANDKLVALSGLANNMKARLQQLRPGPHRYLAGLWEEKLMNTIVWNVVAPARRALQYRAPSWSWACLDGHLNISGGCKDKETISFTSKVSVDMTYLGKEDTGEVEGGVLTLAGPCASVMIENESGRHRMFKNERNVRRIQSDRSNLYEKDEAKVRIIFDTLEDLTEKALLIWVCTHYLHYEKWYGHGLILAHVEEDKYRRLGMASRYFNNKDDARVFSGGFSQKQVSII</sequence>
<feature type="signal peptide" evidence="2">
    <location>
        <begin position="1"/>
        <end position="17"/>
    </location>
</feature>
<evidence type="ECO:0000259" key="3">
    <source>
        <dbReference type="Pfam" id="PF06985"/>
    </source>
</evidence>
<feature type="region of interest" description="Disordered" evidence="1">
    <location>
        <begin position="254"/>
        <end position="273"/>
    </location>
</feature>
<dbReference type="GO" id="GO:0005178">
    <property type="term" value="F:integrin binding"/>
    <property type="evidence" value="ECO:0007669"/>
    <property type="project" value="TreeGrafter"/>
</dbReference>
<gene>
    <name evidence="5" type="ORF">JX265_009971</name>
</gene>
<dbReference type="PANTHER" id="PTHR39399">
    <property type="entry name" value="PROTEIN ZPS1"/>
    <property type="match status" value="1"/>
</dbReference>
<accession>A0A9P9WFM2</accession>
<proteinExistence type="predicted"/>
<dbReference type="Gene3D" id="3.40.390.10">
    <property type="entry name" value="Collagenase (Catalytic Domain)"/>
    <property type="match status" value="1"/>
</dbReference>
<feature type="compositionally biased region" description="Low complexity" evidence="1">
    <location>
        <begin position="264"/>
        <end position="273"/>
    </location>
</feature>
<dbReference type="GO" id="GO:0008237">
    <property type="term" value="F:metallopeptidase activity"/>
    <property type="evidence" value="ECO:0007669"/>
    <property type="project" value="InterPro"/>
</dbReference>
<dbReference type="Pfam" id="PF13933">
    <property type="entry name" value="HRXXH"/>
    <property type="match status" value="1"/>
</dbReference>